<evidence type="ECO:0000313" key="1">
    <source>
        <dbReference type="EMBL" id="RDU99172.1"/>
    </source>
</evidence>
<protein>
    <submittedName>
        <fullName evidence="1">Uncharacterized protein</fullName>
    </submittedName>
</protein>
<gene>
    <name evidence="1" type="ORF">DWV00_08580</name>
</gene>
<reference evidence="1 2" key="1">
    <citation type="submission" date="2018-08" db="EMBL/GenBank/DDBJ databases">
        <title>Paraburkholderia sp. DHOM06 isolated from forest soil.</title>
        <authorList>
            <person name="Gao Z.-H."/>
            <person name="Qiu L.-H."/>
        </authorList>
    </citation>
    <scope>NUCLEOTIDE SEQUENCE [LARGE SCALE GENOMIC DNA]</scope>
    <source>
        <strain evidence="1 2">DHOM06</strain>
    </source>
</reference>
<keyword evidence="2" id="KW-1185">Reference proteome</keyword>
<dbReference type="AlphaFoldDB" id="A0A3D8K291"/>
<evidence type="ECO:0000313" key="2">
    <source>
        <dbReference type="Proteomes" id="UP000256838"/>
    </source>
</evidence>
<dbReference type="EMBL" id="QRGA01000005">
    <property type="protein sequence ID" value="RDU99172.1"/>
    <property type="molecule type" value="Genomic_DNA"/>
</dbReference>
<dbReference type="Proteomes" id="UP000256838">
    <property type="component" value="Unassembled WGS sequence"/>
</dbReference>
<dbReference type="OrthoDB" id="6180861at2"/>
<dbReference type="RefSeq" id="WP_115533143.1">
    <property type="nucleotide sequence ID" value="NZ_QRGA01000005.1"/>
</dbReference>
<name>A0A3D8K291_9BURK</name>
<comment type="caution">
    <text evidence="1">The sequence shown here is derived from an EMBL/GenBank/DDBJ whole genome shotgun (WGS) entry which is preliminary data.</text>
</comment>
<organism evidence="1 2">
    <name type="scientific">Trinickia dinghuensis</name>
    <dbReference type="NCBI Taxonomy" id="2291023"/>
    <lineage>
        <taxon>Bacteria</taxon>
        <taxon>Pseudomonadati</taxon>
        <taxon>Pseudomonadota</taxon>
        <taxon>Betaproteobacteria</taxon>
        <taxon>Burkholderiales</taxon>
        <taxon>Burkholderiaceae</taxon>
        <taxon>Trinickia</taxon>
    </lineage>
</organism>
<sequence>MKTCDVKAALRARFCGPEWAMFFEVADATGARQRRWADAIAINLFPSRGLEIHGFEIKVSRSDWLRELKNPEKSAPVQQYCDRWWIVAPAATIAPGELPPTWGHFEAQAAGKIRQIVAAPKLTSKPVTREFVAAMLRRASELDAGEVGAAVAAEVTRQREGDESRINREIEFRTRHYAELKKSVEEIEGITGVKINSWNDEHIGRAVRAVMQLGVCQTYGGVKDLRAHAERLLKNCDEALEIFAAAPEVAKP</sequence>
<accession>A0A3D8K291</accession>
<proteinExistence type="predicted"/>